<dbReference type="EMBL" id="CP043494">
    <property type="protein sequence ID" value="WNG45628.1"/>
    <property type="molecule type" value="Genomic_DNA"/>
</dbReference>
<keyword evidence="4" id="KW-1185">Reference proteome</keyword>
<accession>A0ABY9WQU4</accession>
<sequence>MPSLPGVNRLPRFLLACLLFGTACVHREHPQQLRIREDLPGSGPGLSLALFQSVGVGLRPGHVVRLLQDERILTTLEEEIRQARESLHLLVSSWQPGEASERLILALSERQPGVVCRVLVDPLHSPGFQDEVQPRLVKAGCEVRNFRPFVGEEVVFADERLEARNHRQLVIRDGRSGLTGGSGVGPAWRGEQGPKHAWRDTYVHVEGPAVRQLQQAFARDWLEAGGGLLPESTFPALEPQGEARAGFVASTGSPSLSHSERMVQVLLATARRRLWLTNACFVPTAATVDTLIRKAQEGVDVRILVPGLQPEDSRGVLAAQRASYERLLENGVRLWEYQNAPLHARTLVVDDQLVAVGSNNLEPNSNALLEEGALVVEDAPLAHELAASFERDLTYAVEIRRDEWRERGLFQRFSFRLPPSNTGCR</sequence>
<proteinExistence type="predicted"/>
<dbReference type="PROSITE" id="PS50035">
    <property type="entry name" value="PLD"/>
    <property type="match status" value="1"/>
</dbReference>
<name>A0ABY9WQU4_9BACT</name>
<evidence type="ECO:0000256" key="1">
    <source>
        <dbReference type="SAM" id="Coils"/>
    </source>
</evidence>
<feature type="domain" description="PLD phosphodiesterase" evidence="2">
    <location>
        <begin position="338"/>
        <end position="365"/>
    </location>
</feature>
<dbReference type="PANTHER" id="PTHR21248:SF22">
    <property type="entry name" value="PHOSPHOLIPASE D"/>
    <property type="match status" value="1"/>
</dbReference>
<protein>
    <submittedName>
        <fullName evidence="3">Phosphatidylserine/phosphatidylglycerophosphate/ cardiolipin synthase family protein</fullName>
    </submittedName>
</protein>
<evidence type="ECO:0000313" key="4">
    <source>
        <dbReference type="Proteomes" id="UP001611383"/>
    </source>
</evidence>
<organism evidence="3 4">
    <name type="scientific">Archangium minus</name>
    <dbReference type="NCBI Taxonomy" id="83450"/>
    <lineage>
        <taxon>Bacteria</taxon>
        <taxon>Pseudomonadati</taxon>
        <taxon>Myxococcota</taxon>
        <taxon>Myxococcia</taxon>
        <taxon>Myxococcales</taxon>
        <taxon>Cystobacterineae</taxon>
        <taxon>Archangiaceae</taxon>
        <taxon>Archangium</taxon>
    </lineage>
</organism>
<dbReference type="InterPro" id="IPR001736">
    <property type="entry name" value="PLipase_D/transphosphatidylase"/>
</dbReference>
<dbReference type="Pfam" id="PF13091">
    <property type="entry name" value="PLDc_2"/>
    <property type="match status" value="1"/>
</dbReference>
<evidence type="ECO:0000313" key="3">
    <source>
        <dbReference type="EMBL" id="WNG45628.1"/>
    </source>
</evidence>
<reference evidence="3 4" key="1">
    <citation type="submission" date="2019-08" db="EMBL/GenBank/DDBJ databases">
        <title>Archangium and Cystobacter genomes.</title>
        <authorList>
            <person name="Chen I.-C.K."/>
            <person name="Wielgoss S."/>
        </authorList>
    </citation>
    <scope>NUCLEOTIDE SEQUENCE [LARGE SCALE GENOMIC DNA]</scope>
    <source>
        <strain evidence="3 4">Cbm 6</strain>
    </source>
</reference>
<gene>
    <name evidence="3" type="ORF">F0U60_17125</name>
</gene>
<dbReference type="Proteomes" id="UP001611383">
    <property type="component" value="Chromosome"/>
</dbReference>
<evidence type="ECO:0000259" key="2">
    <source>
        <dbReference type="PROSITE" id="PS50035"/>
    </source>
</evidence>
<feature type="coiled-coil region" evidence="1">
    <location>
        <begin position="66"/>
        <end position="93"/>
    </location>
</feature>
<dbReference type="InterPro" id="IPR025202">
    <property type="entry name" value="PLD-like_dom"/>
</dbReference>
<dbReference type="CDD" id="cd09159">
    <property type="entry name" value="PLDc_ybhO_like_2"/>
    <property type="match status" value="1"/>
</dbReference>
<dbReference type="PANTHER" id="PTHR21248">
    <property type="entry name" value="CARDIOLIPIN SYNTHASE"/>
    <property type="match status" value="1"/>
</dbReference>
<dbReference type="Gene3D" id="3.30.870.10">
    <property type="entry name" value="Endonuclease Chain A"/>
    <property type="match status" value="2"/>
</dbReference>
<dbReference type="SUPFAM" id="SSF56024">
    <property type="entry name" value="Phospholipase D/nuclease"/>
    <property type="match status" value="2"/>
</dbReference>
<dbReference type="CDD" id="cd09110">
    <property type="entry name" value="PLDc_CLS_1"/>
    <property type="match status" value="1"/>
</dbReference>
<keyword evidence="1" id="KW-0175">Coiled coil</keyword>